<reference evidence="9" key="1">
    <citation type="journal article" date="2017" name="Proc. Natl. Acad. Sci. U.S.A.">
        <title>Simulation of Deepwater Horizon oil plume reveals substrate specialization within a complex community of hydrocarbon-degraders.</title>
        <authorList>
            <person name="Hu P."/>
            <person name="Dubinsky E.A."/>
            <person name="Probst A.J."/>
            <person name="Wang J."/>
            <person name="Sieber C.M.K."/>
            <person name="Tom L.M."/>
            <person name="Gardinali P."/>
            <person name="Banfield J.F."/>
            <person name="Atlas R.M."/>
            <person name="Andersen G.L."/>
        </authorList>
    </citation>
    <scope>NUCLEOTIDE SEQUENCE [LARGE SCALE GENOMIC DNA]</scope>
</reference>
<name>A0A1Y5FAU8_9BACT</name>
<evidence type="ECO:0000256" key="3">
    <source>
        <dbReference type="ARBA" id="ARBA00023125"/>
    </source>
</evidence>
<dbReference type="SMART" id="SM00448">
    <property type="entry name" value="REC"/>
    <property type="match status" value="1"/>
</dbReference>
<keyword evidence="3 5" id="KW-0238">DNA-binding</keyword>
<dbReference type="SMART" id="SM00862">
    <property type="entry name" value="Trans_reg_C"/>
    <property type="match status" value="1"/>
</dbReference>
<protein>
    <submittedName>
        <fullName evidence="8">Uncharacterized protein</fullName>
    </submittedName>
</protein>
<comment type="caution">
    <text evidence="8">The sequence shown here is derived from an EMBL/GenBank/DDBJ whole genome shotgun (WGS) entry which is preliminary data.</text>
</comment>
<dbReference type="Proteomes" id="UP000196531">
    <property type="component" value="Unassembled WGS sequence"/>
</dbReference>
<dbReference type="SUPFAM" id="SSF52172">
    <property type="entry name" value="CheY-like"/>
    <property type="match status" value="1"/>
</dbReference>
<keyword evidence="2" id="KW-0902">Two-component regulatory system</keyword>
<dbReference type="PROSITE" id="PS51755">
    <property type="entry name" value="OMPR_PHOB"/>
    <property type="match status" value="1"/>
</dbReference>
<accession>A0A1Y5FAU8</accession>
<dbReference type="InterPro" id="IPR001867">
    <property type="entry name" value="OmpR/PhoB-type_DNA-bd"/>
</dbReference>
<evidence type="ECO:0000256" key="5">
    <source>
        <dbReference type="PROSITE-ProRule" id="PRU01091"/>
    </source>
</evidence>
<keyword evidence="1 4" id="KW-0597">Phosphoprotein</keyword>
<dbReference type="GO" id="GO:0005829">
    <property type="term" value="C:cytosol"/>
    <property type="evidence" value="ECO:0007669"/>
    <property type="project" value="TreeGrafter"/>
</dbReference>
<dbReference type="Gene3D" id="1.10.10.10">
    <property type="entry name" value="Winged helix-like DNA-binding domain superfamily/Winged helix DNA-binding domain"/>
    <property type="match status" value="1"/>
</dbReference>
<evidence type="ECO:0000259" key="7">
    <source>
        <dbReference type="PROSITE" id="PS51755"/>
    </source>
</evidence>
<feature type="domain" description="Response regulatory" evidence="6">
    <location>
        <begin position="6"/>
        <end position="119"/>
    </location>
</feature>
<dbReference type="PANTHER" id="PTHR48111">
    <property type="entry name" value="REGULATOR OF RPOS"/>
    <property type="match status" value="1"/>
</dbReference>
<feature type="DNA-binding region" description="OmpR/PhoB-type" evidence="5">
    <location>
        <begin position="129"/>
        <end position="224"/>
    </location>
</feature>
<dbReference type="GO" id="GO:0000156">
    <property type="term" value="F:phosphorelay response regulator activity"/>
    <property type="evidence" value="ECO:0007669"/>
    <property type="project" value="TreeGrafter"/>
</dbReference>
<evidence type="ECO:0000313" key="9">
    <source>
        <dbReference type="Proteomes" id="UP000196531"/>
    </source>
</evidence>
<feature type="domain" description="OmpR/PhoB-type" evidence="7">
    <location>
        <begin position="129"/>
        <end position="224"/>
    </location>
</feature>
<dbReference type="GO" id="GO:0032993">
    <property type="term" value="C:protein-DNA complex"/>
    <property type="evidence" value="ECO:0007669"/>
    <property type="project" value="TreeGrafter"/>
</dbReference>
<dbReference type="CDD" id="cd00383">
    <property type="entry name" value="trans_reg_C"/>
    <property type="match status" value="1"/>
</dbReference>
<dbReference type="InterPro" id="IPR001789">
    <property type="entry name" value="Sig_transdc_resp-reg_receiver"/>
</dbReference>
<organism evidence="8 9">
    <name type="scientific">Halobacteriovorax marinus</name>
    <dbReference type="NCBI Taxonomy" id="97084"/>
    <lineage>
        <taxon>Bacteria</taxon>
        <taxon>Pseudomonadati</taxon>
        <taxon>Bdellovibrionota</taxon>
        <taxon>Bacteriovoracia</taxon>
        <taxon>Bacteriovoracales</taxon>
        <taxon>Halobacteriovoraceae</taxon>
        <taxon>Halobacteriovorax</taxon>
    </lineage>
</organism>
<evidence type="ECO:0000256" key="1">
    <source>
        <dbReference type="ARBA" id="ARBA00022553"/>
    </source>
</evidence>
<dbReference type="InterPro" id="IPR036388">
    <property type="entry name" value="WH-like_DNA-bd_sf"/>
</dbReference>
<evidence type="ECO:0000256" key="2">
    <source>
        <dbReference type="ARBA" id="ARBA00023012"/>
    </source>
</evidence>
<dbReference type="GO" id="GO:0006355">
    <property type="term" value="P:regulation of DNA-templated transcription"/>
    <property type="evidence" value="ECO:0007669"/>
    <property type="project" value="InterPro"/>
</dbReference>
<dbReference type="InterPro" id="IPR011006">
    <property type="entry name" value="CheY-like_superfamily"/>
</dbReference>
<sequence length="224" mass="25816">MGEKMHVTIVDDVQDNLLSYKELLEANFNLELIQNPLELLGYLSTAKTDLVLLDLHMPNMNGFELYGKFRDTHPEVPVIFLTGDPSEEVVVQGMDLGCDDFIVKPVSLNELVARIKNKIQTKQGTREVEDKISFGDFILHTEIQMAQVGEKKIQLTPIEFKIIHLLSKSPNKIFSREYITNLLWPNVHVQNQNIDTHLSNLRKKLRPFSQYIKTIKSRGYILRI</sequence>
<dbReference type="Gene3D" id="3.40.50.2300">
    <property type="match status" value="1"/>
</dbReference>
<feature type="modified residue" description="4-aspartylphosphate" evidence="4">
    <location>
        <position position="54"/>
    </location>
</feature>
<evidence type="ECO:0000313" key="8">
    <source>
        <dbReference type="EMBL" id="OUR98736.1"/>
    </source>
</evidence>
<evidence type="ECO:0000259" key="6">
    <source>
        <dbReference type="PROSITE" id="PS50110"/>
    </source>
</evidence>
<dbReference type="InterPro" id="IPR039420">
    <property type="entry name" value="WalR-like"/>
</dbReference>
<proteinExistence type="predicted"/>
<dbReference type="EMBL" id="MAAO01000004">
    <property type="protein sequence ID" value="OUR98736.1"/>
    <property type="molecule type" value="Genomic_DNA"/>
</dbReference>
<gene>
    <name evidence="8" type="ORF">A9Q84_04805</name>
</gene>
<dbReference type="AlphaFoldDB" id="A0A1Y5FAU8"/>
<dbReference type="Pfam" id="PF00072">
    <property type="entry name" value="Response_reg"/>
    <property type="match status" value="1"/>
</dbReference>
<dbReference type="Pfam" id="PF00486">
    <property type="entry name" value="Trans_reg_C"/>
    <property type="match status" value="1"/>
</dbReference>
<dbReference type="GO" id="GO:0000976">
    <property type="term" value="F:transcription cis-regulatory region binding"/>
    <property type="evidence" value="ECO:0007669"/>
    <property type="project" value="TreeGrafter"/>
</dbReference>
<dbReference type="PROSITE" id="PS50110">
    <property type="entry name" value="RESPONSE_REGULATORY"/>
    <property type="match status" value="1"/>
</dbReference>
<dbReference type="PANTHER" id="PTHR48111:SF40">
    <property type="entry name" value="PHOSPHATE REGULON TRANSCRIPTIONAL REGULATORY PROTEIN PHOB"/>
    <property type="match status" value="1"/>
</dbReference>
<evidence type="ECO:0000256" key="4">
    <source>
        <dbReference type="PROSITE-ProRule" id="PRU00169"/>
    </source>
</evidence>